<dbReference type="RefSeq" id="WP_066398294.1">
    <property type="nucleotide sequence ID" value="NZ_JAGIKZ010000022.1"/>
</dbReference>
<feature type="transmembrane region" description="Helical" evidence="1">
    <location>
        <begin position="260"/>
        <end position="283"/>
    </location>
</feature>
<protein>
    <recommendedName>
        <fullName evidence="4">Multidrug resistance efflux transporter family protein</fullName>
    </recommendedName>
</protein>
<feature type="transmembrane region" description="Helical" evidence="1">
    <location>
        <begin position="70"/>
        <end position="89"/>
    </location>
</feature>
<keyword evidence="3" id="KW-1185">Reference proteome</keyword>
<gene>
    <name evidence="2" type="ORF">J2Z40_003088</name>
</gene>
<comment type="caution">
    <text evidence="2">The sequence shown here is derived from an EMBL/GenBank/DDBJ whole genome shotgun (WGS) entry which is preliminary data.</text>
</comment>
<keyword evidence="1" id="KW-0472">Membrane</keyword>
<feature type="transmembrane region" description="Helical" evidence="1">
    <location>
        <begin position="163"/>
        <end position="180"/>
    </location>
</feature>
<feature type="transmembrane region" description="Helical" evidence="1">
    <location>
        <begin position="228"/>
        <end position="248"/>
    </location>
</feature>
<accession>A0ABS4RHY5</accession>
<dbReference type="Pfam" id="PF13536">
    <property type="entry name" value="EmrE"/>
    <property type="match status" value="1"/>
</dbReference>
<proteinExistence type="predicted"/>
<organism evidence="2 3">
    <name type="scientific">Cytobacillus eiseniae</name>
    <dbReference type="NCBI Taxonomy" id="762947"/>
    <lineage>
        <taxon>Bacteria</taxon>
        <taxon>Bacillati</taxon>
        <taxon>Bacillota</taxon>
        <taxon>Bacilli</taxon>
        <taxon>Bacillales</taxon>
        <taxon>Bacillaceae</taxon>
        <taxon>Cytobacillus</taxon>
    </lineage>
</organism>
<evidence type="ECO:0000256" key="1">
    <source>
        <dbReference type="SAM" id="Phobius"/>
    </source>
</evidence>
<feature type="transmembrane region" description="Helical" evidence="1">
    <location>
        <begin position="31"/>
        <end position="50"/>
    </location>
</feature>
<evidence type="ECO:0000313" key="3">
    <source>
        <dbReference type="Proteomes" id="UP001519293"/>
    </source>
</evidence>
<keyword evidence="1" id="KW-0812">Transmembrane</keyword>
<dbReference type="InterPro" id="IPR032713">
    <property type="entry name" value="EmrE"/>
</dbReference>
<evidence type="ECO:0008006" key="4">
    <source>
        <dbReference type="Google" id="ProtNLM"/>
    </source>
</evidence>
<feature type="transmembrane region" description="Helical" evidence="1">
    <location>
        <begin position="128"/>
        <end position="151"/>
    </location>
</feature>
<feature type="transmembrane region" description="Helical" evidence="1">
    <location>
        <begin position="289"/>
        <end position="308"/>
    </location>
</feature>
<keyword evidence="1" id="KW-1133">Transmembrane helix</keyword>
<feature type="transmembrane region" description="Helical" evidence="1">
    <location>
        <begin position="95"/>
        <end position="116"/>
    </location>
</feature>
<sequence>MRPIILGFFAAFFFAFTFVLNRSMELSGGSWIWSASLRYIFMVPFLLVLVIGRRNLKPLLQEMKRKPGRWLIWSFVGFGLFYAPISFAAAYGPGWLVASTWQITLLSGALLSPLFFEMKQTGNGQMKVRGKIPFIGLAMSLLILIGVGMMQMEQAGNLTRKELALSILPVIIASFAYPLGNRKMMEVCGNRLDAYQRVLGMTLASLPFWFLLSIYGAATVGPPSGGQLYQSLLVALTSGVIATVLFFKATDLVKGNMQKLAAVEATQSFEVLFAVSGEILLLSAPLPSYLSWVGMLFVVLGMVLHSYVSQKEVPIKLRLPKVKSV</sequence>
<feature type="transmembrane region" description="Helical" evidence="1">
    <location>
        <begin position="201"/>
        <end position="222"/>
    </location>
</feature>
<name>A0ABS4RHY5_9BACI</name>
<dbReference type="Proteomes" id="UP001519293">
    <property type="component" value="Unassembled WGS sequence"/>
</dbReference>
<dbReference type="EMBL" id="JAGIKZ010000022">
    <property type="protein sequence ID" value="MBP2242512.1"/>
    <property type="molecule type" value="Genomic_DNA"/>
</dbReference>
<evidence type="ECO:0000313" key="2">
    <source>
        <dbReference type="EMBL" id="MBP2242512.1"/>
    </source>
</evidence>
<reference evidence="2 3" key="1">
    <citation type="submission" date="2021-03" db="EMBL/GenBank/DDBJ databases">
        <title>Genomic Encyclopedia of Type Strains, Phase IV (KMG-IV): sequencing the most valuable type-strain genomes for metagenomic binning, comparative biology and taxonomic classification.</title>
        <authorList>
            <person name="Goeker M."/>
        </authorList>
    </citation>
    <scope>NUCLEOTIDE SEQUENCE [LARGE SCALE GENOMIC DNA]</scope>
    <source>
        <strain evidence="2 3">DSM 26675</strain>
    </source>
</reference>